<dbReference type="RefSeq" id="XP_065651673.1">
    <property type="nucleotide sequence ID" value="XM_065795601.1"/>
</dbReference>
<accession>A0ABM4BR93</accession>
<keyword evidence="1" id="KW-1185">Reference proteome</keyword>
<dbReference type="PANTHER" id="PTHR46282">
    <property type="entry name" value="LEUCINE-RICH MELANOCYTE DIFFERENTIATION-ASSOCIATED PROTEIN"/>
    <property type="match status" value="1"/>
</dbReference>
<dbReference type="InterPro" id="IPR032675">
    <property type="entry name" value="LRR_dom_sf"/>
</dbReference>
<protein>
    <submittedName>
        <fullName evidence="2">Leucine-rich melanocyte differentiation-associated protein isoform X7</fullName>
    </submittedName>
</protein>
<dbReference type="Proteomes" id="UP001652625">
    <property type="component" value="Chromosome 04"/>
</dbReference>
<gene>
    <name evidence="2" type="primary">LOC100203976</name>
</gene>
<name>A0ABM4BR93_HYDVU</name>
<proteinExistence type="predicted"/>
<sequence>MLCRPIYIKYLNLLADIYKLYMASAVNQHDNNSSNSIHVLADGSLSFSGQNVKCVPPWLLTKYGNNITRMDLSYNKIQSLKGLVGFTELKELILDNNELTDDLELPQLEQLETFTVNKNKIKNLKGILMKISTSFPKISYLSLLGNEACPTQLNYTDKDDKDYLKYRYCVLQFLPNLKFLDSSPVTQAERKEAKRIEKVNNVKSSSNVPESKCNVSSQEKWACPTIPSSEIQESYRKSYFGKNRVSYYGKNSEGNRFIVNEDL</sequence>
<organism evidence="1 2">
    <name type="scientific">Hydra vulgaris</name>
    <name type="common">Hydra</name>
    <name type="synonym">Hydra attenuata</name>
    <dbReference type="NCBI Taxonomy" id="6087"/>
    <lineage>
        <taxon>Eukaryota</taxon>
        <taxon>Metazoa</taxon>
        <taxon>Cnidaria</taxon>
        <taxon>Hydrozoa</taxon>
        <taxon>Hydroidolina</taxon>
        <taxon>Anthoathecata</taxon>
        <taxon>Aplanulata</taxon>
        <taxon>Hydridae</taxon>
        <taxon>Hydra</taxon>
    </lineage>
</organism>
<dbReference type="InterPro" id="IPR043313">
    <property type="entry name" value="LRMDA"/>
</dbReference>
<evidence type="ECO:0000313" key="2">
    <source>
        <dbReference type="RefSeq" id="XP_065651673.1"/>
    </source>
</evidence>
<dbReference type="PANTHER" id="PTHR46282:SF2">
    <property type="entry name" value="LEUCINE-RICH MELANOCYTE DIFFERENTIATION-ASSOCIATED PROTEIN"/>
    <property type="match status" value="1"/>
</dbReference>
<reference evidence="2" key="1">
    <citation type="submission" date="2025-08" db="UniProtKB">
        <authorList>
            <consortium name="RefSeq"/>
        </authorList>
    </citation>
    <scope>IDENTIFICATION</scope>
</reference>
<dbReference type="GeneID" id="100203976"/>
<evidence type="ECO:0000313" key="1">
    <source>
        <dbReference type="Proteomes" id="UP001652625"/>
    </source>
</evidence>
<dbReference type="Gene3D" id="3.80.10.10">
    <property type="entry name" value="Ribonuclease Inhibitor"/>
    <property type="match status" value="1"/>
</dbReference>
<dbReference type="SUPFAM" id="SSF52058">
    <property type="entry name" value="L domain-like"/>
    <property type="match status" value="1"/>
</dbReference>